<dbReference type="InterPro" id="IPR036116">
    <property type="entry name" value="FN3_sf"/>
</dbReference>
<dbReference type="CDD" id="cd00063">
    <property type="entry name" value="FN3"/>
    <property type="match status" value="3"/>
</dbReference>
<comment type="caution">
    <text evidence="6">The sequence shown here is derived from an EMBL/GenBank/DDBJ whole genome shotgun (WGS) entry which is preliminary data.</text>
</comment>
<reference evidence="6" key="2">
    <citation type="submission" date="2020-09" db="EMBL/GenBank/DDBJ databases">
        <authorList>
            <person name="Sun Q."/>
            <person name="Ohkuma M."/>
        </authorList>
    </citation>
    <scope>NUCLEOTIDE SEQUENCE</scope>
    <source>
        <strain evidence="6">JCM 3313</strain>
    </source>
</reference>
<evidence type="ECO:0000256" key="1">
    <source>
        <dbReference type="ARBA" id="ARBA00022737"/>
    </source>
</evidence>
<feature type="region of interest" description="Disordered" evidence="4">
    <location>
        <begin position="157"/>
        <end position="180"/>
    </location>
</feature>
<keyword evidence="1" id="KW-0677">Repeat</keyword>
<dbReference type="RefSeq" id="WP_189223727.1">
    <property type="nucleotide sequence ID" value="NZ_BMRG01000004.1"/>
</dbReference>
<evidence type="ECO:0000313" key="6">
    <source>
        <dbReference type="EMBL" id="GGP54717.1"/>
    </source>
</evidence>
<dbReference type="PANTHER" id="PTHR13817:SF166">
    <property type="entry name" value="NEURONAL IGCAM-RELATED"/>
    <property type="match status" value="1"/>
</dbReference>
<name>A0A918EER8_9PSEU</name>
<dbReference type="GO" id="GO:0016798">
    <property type="term" value="F:hydrolase activity, acting on glycosyl bonds"/>
    <property type="evidence" value="ECO:0007669"/>
    <property type="project" value="UniProtKB-KW"/>
</dbReference>
<dbReference type="InterPro" id="IPR013783">
    <property type="entry name" value="Ig-like_fold"/>
</dbReference>
<keyword evidence="3" id="KW-0119">Carbohydrate metabolism</keyword>
<sequence length="863" mass="91164">MRPRRGSARLFSPLIVLFLVLATIVAPVGTAQAAPGLGAPHITEAYSRDEAADVVFVAANQHRDPAAEWSITITAAPGGQSAVVKNREKTSARVKGLTNGTKYRFTAVETLGQASSPTSRRSEPVVPRTARRPLPPTIDSVFGREGSLVVHWNPGADRGAPITGYTVSASPSGRKVTVDGDTRTATLTGLPNGRAQTVSVAATNKIGTGKAATSPDAVPKPPYAPSRPRSVSATPSADGVQGSLDVAWQPPKDDGGAAITSYTVTASPGDKSVSVQGSVHQTRLTGLNPEVVHTVSVTAVNGTGDRLAAAATAKAKPGYKINGKTVKLTANSMDAISRVARDRVVFEQATPQVKKLDQGQIIVAEARLPRPRKGLLRKITEVRTSGEKVVLMTTDARLQEAIDTSSLRVAPRADWMRGGQVRSLVPEARVEAEQSLGGFSTDFTFKPQSHSSETKEQSEAHVGFEASVTGHVAITPDWSMDLDMSWLKLKSASLTARATVQASITGQLTPQFSGSYQPEKPLLEYKFPCFTTWIGWFPLVTCPEFTLNGTLGAEGSLQFTFNASYEQVVGGSLSYSGETGEWTPKTLTTAPATTFDPHLGAKAQVKLALPVDLQIRLYNVAGPGLQVTPSLAFDADSDRTPWGKVLLGVNVALTFRVPPLGLDRSTSVYTDEWPLWESSGKITTLRVSPTTRRVRPGESAQFTAESVGCDNAQPITWSLAEPALGSITPDGRYTAPASGSSQDRVIATQTASATCDRSTGEAFVQSGVVAPSAPQGLAARWEGENLVLTWSPPADDGHEAVLYGVVACRWTDFGDSCAFYGETPHTSATIGPDPNTAGQLVRATVLARNSAGNGPPAAYVDLH</sequence>
<dbReference type="GO" id="GO:0000272">
    <property type="term" value="P:polysaccharide catabolic process"/>
    <property type="evidence" value="ECO:0007669"/>
    <property type="project" value="UniProtKB-KW"/>
</dbReference>
<keyword evidence="2" id="KW-0326">Glycosidase</keyword>
<keyword evidence="7" id="KW-1185">Reference proteome</keyword>
<dbReference type="Pfam" id="PF00041">
    <property type="entry name" value="fn3"/>
    <property type="match status" value="2"/>
</dbReference>
<dbReference type="AlphaFoldDB" id="A0A918EER8"/>
<gene>
    <name evidence="6" type="ORF">GCM10010185_29030</name>
</gene>
<feature type="domain" description="Fibronectin type-III" evidence="5">
    <location>
        <begin position="770"/>
        <end position="863"/>
    </location>
</feature>
<evidence type="ECO:0000256" key="3">
    <source>
        <dbReference type="ARBA" id="ARBA00023326"/>
    </source>
</evidence>
<feature type="domain" description="Fibronectin type-III" evidence="5">
    <location>
        <begin position="132"/>
        <end position="222"/>
    </location>
</feature>
<evidence type="ECO:0000256" key="2">
    <source>
        <dbReference type="ARBA" id="ARBA00023295"/>
    </source>
</evidence>
<reference evidence="6" key="1">
    <citation type="journal article" date="2014" name="Int. J. Syst. Evol. Microbiol.">
        <title>Complete genome sequence of Corynebacterium casei LMG S-19264T (=DSM 44701T), isolated from a smear-ripened cheese.</title>
        <authorList>
            <consortium name="US DOE Joint Genome Institute (JGI-PGF)"/>
            <person name="Walter F."/>
            <person name="Albersmeier A."/>
            <person name="Kalinowski J."/>
            <person name="Ruckert C."/>
        </authorList>
    </citation>
    <scope>NUCLEOTIDE SEQUENCE</scope>
    <source>
        <strain evidence="6">JCM 3313</strain>
    </source>
</reference>
<protein>
    <recommendedName>
        <fullName evidence="5">Fibronectin type-III domain-containing protein</fullName>
    </recommendedName>
</protein>
<keyword evidence="2" id="KW-0378">Hydrolase</keyword>
<dbReference type="InterPro" id="IPR050964">
    <property type="entry name" value="Striated_Muscle_Regulatory"/>
</dbReference>
<dbReference type="EMBL" id="BMRG01000004">
    <property type="protein sequence ID" value="GGP54717.1"/>
    <property type="molecule type" value="Genomic_DNA"/>
</dbReference>
<dbReference type="PROSITE" id="PS50853">
    <property type="entry name" value="FN3"/>
    <property type="match status" value="3"/>
</dbReference>
<evidence type="ECO:0000313" key="7">
    <source>
        <dbReference type="Proteomes" id="UP000639606"/>
    </source>
</evidence>
<dbReference type="InterPro" id="IPR003961">
    <property type="entry name" value="FN3_dom"/>
</dbReference>
<feature type="region of interest" description="Disordered" evidence="4">
    <location>
        <begin position="206"/>
        <end position="260"/>
    </location>
</feature>
<accession>A0A918EER8</accession>
<evidence type="ECO:0000259" key="5">
    <source>
        <dbReference type="PROSITE" id="PS50853"/>
    </source>
</evidence>
<feature type="region of interest" description="Disordered" evidence="4">
    <location>
        <begin position="112"/>
        <end position="139"/>
    </location>
</feature>
<feature type="domain" description="Fibronectin type-III" evidence="5">
    <location>
        <begin position="224"/>
        <end position="318"/>
    </location>
</feature>
<dbReference type="SMART" id="SM00060">
    <property type="entry name" value="FN3"/>
    <property type="match status" value="3"/>
</dbReference>
<dbReference type="PANTHER" id="PTHR13817">
    <property type="entry name" value="TITIN"/>
    <property type="match status" value="1"/>
</dbReference>
<keyword evidence="3" id="KW-0624">Polysaccharide degradation</keyword>
<organism evidence="6 7">
    <name type="scientific">Saccharothrix coeruleofusca</name>
    <dbReference type="NCBI Taxonomy" id="33919"/>
    <lineage>
        <taxon>Bacteria</taxon>
        <taxon>Bacillati</taxon>
        <taxon>Actinomycetota</taxon>
        <taxon>Actinomycetes</taxon>
        <taxon>Pseudonocardiales</taxon>
        <taxon>Pseudonocardiaceae</taxon>
        <taxon>Saccharothrix</taxon>
    </lineage>
</organism>
<dbReference type="Gene3D" id="2.60.40.10">
    <property type="entry name" value="Immunoglobulins"/>
    <property type="match status" value="3"/>
</dbReference>
<dbReference type="Proteomes" id="UP000639606">
    <property type="component" value="Unassembled WGS sequence"/>
</dbReference>
<dbReference type="SUPFAM" id="SSF49265">
    <property type="entry name" value="Fibronectin type III"/>
    <property type="match status" value="2"/>
</dbReference>
<evidence type="ECO:0000256" key="4">
    <source>
        <dbReference type="SAM" id="MobiDB-lite"/>
    </source>
</evidence>
<proteinExistence type="predicted"/>